<name>A0A0R0ICC2_SOYBN</name>
<keyword evidence="1" id="KW-0812">Transmembrane</keyword>
<sequence>MKYASVRISRSSGELLIYKRSQIVRIVSLNGDKNHISIQIFLTFLLSGLGHSLSSHDASTFCCMMSWIHMHHSCFHMFGLKGLFHFILMCFSLMYGFICSFL</sequence>
<keyword evidence="1" id="KW-0472">Membrane</keyword>
<evidence type="ECO:0000313" key="4">
    <source>
        <dbReference type="Proteomes" id="UP000008827"/>
    </source>
</evidence>
<reference evidence="3" key="2">
    <citation type="submission" date="2018-02" db="UniProtKB">
        <authorList>
            <consortium name="EnsemblPlants"/>
        </authorList>
    </citation>
    <scope>IDENTIFICATION</scope>
    <source>
        <strain evidence="3">Williams 82</strain>
    </source>
</reference>
<reference evidence="2 3" key="1">
    <citation type="journal article" date="2010" name="Nature">
        <title>Genome sequence of the palaeopolyploid soybean.</title>
        <authorList>
            <person name="Schmutz J."/>
            <person name="Cannon S.B."/>
            <person name="Schlueter J."/>
            <person name="Ma J."/>
            <person name="Mitros T."/>
            <person name="Nelson W."/>
            <person name="Hyten D.L."/>
            <person name="Song Q."/>
            <person name="Thelen J.J."/>
            <person name="Cheng J."/>
            <person name="Xu D."/>
            <person name="Hellsten U."/>
            <person name="May G.D."/>
            <person name="Yu Y."/>
            <person name="Sakurai T."/>
            <person name="Umezawa T."/>
            <person name="Bhattacharyya M.K."/>
            <person name="Sandhu D."/>
            <person name="Valliyodan B."/>
            <person name="Lindquist E."/>
            <person name="Peto M."/>
            <person name="Grant D."/>
            <person name="Shu S."/>
            <person name="Goodstein D."/>
            <person name="Barry K."/>
            <person name="Futrell-Griggs M."/>
            <person name="Abernathy B."/>
            <person name="Du J."/>
            <person name="Tian Z."/>
            <person name="Zhu L."/>
            <person name="Gill N."/>
            <person name="Joshi T."/>
            <person name="Libault M."/>
            <person name="Sethuraman A."/>
            <person name="Zhang X.-C."/>
            <person name="Shinozaki K."/>
            <person name="Nguyen H.T."/>
            <person name="Wing R.A."/>
            <person name="Cregan P."/>
            <person name="Specht J."/>
            <person name="Grimwood J."/>
            <person name="Rokhsar D."/>
            <person name="Stacey G."/>
            <person name="Shoemaker R.C."/>
            <person name="Jackson S.A."/>
        </authorList>
    </citation>
    <scope>NUCLEOTIDE SEQUENCE</scope>
    <source>
        <strain evidence="3">cv. Williams 82</strain>
        <tissue evidence="2">Callus</tissue>
    </source>
</reference>
<evidence type="ECO:0000313" key="2">
    <source>
        <dbReference type="EMBL" id="KRH40010.1"/>
    </source>
</evidence>
<accession>A0A0R0ICC2</accession>
<reference evidence="2" key="3">
    <citation type="submission" date="2018-07" db="EMBL/GenBank/DDBJ databases">
        <title>WGS assembly of Glycine max.</title>
        <authorList>
            <person name="Schmutz J."/>
            <person name="Cannon S."/>
            <person name="Schlueter J."/>
            <person name="Ma J."/>
            <person name="Mitros T."/>
            <person name="Nelson W."/>
            <person name="Hyten D."/>
            <person name="Song Q."/>
            <person name="Thelen J."/>
            <person name="Cheng J."/>
            <person name="Xu D."/>
            <person name="Hellsten U."/>
            <person name="May G."/>
            <person name="Yu Y."/>
            <person name="Sakurai T."/>
            <person name="Umezawa T."/>
            <person name="Bhattacharyya M."/>
            <person name="Sandhu D."/>
            <person name="Valliyodan B."/>
            <person name="Lindquist E."/>
            <person name="Peto M."/>
            <person name="Grant D."/>
            <person name="Shu S."/>
            <person name="Goodstein D."/>
            <person name="Barry K."/>
            <person name="Futrell-Griggs M."/>
            <person name="Abernathy B."/>
            <person name="Du J."/>
            <person name="Tian Z."/>
            <person name="Zhu L."/>
            <person name="Gill N."/>
            <person name="Joshi T."/>
            <person name="Libault M."/>
            <person name="Sethuraman A."/>
            <person name="Zhang X."/>
            <person name="Shinozaki K."/>
            <person name="Nguyen H."/>
            <person name="Wing R."/>
            <person name="Cregan P."/>
            <person name="Specht J."/>
            <person name="Grimwood J."/>
            <person name="Rokhsar D."/>
            <person name="Stacey G."/>
            <person name="Shoemaker R."/>
            <person name="Jackson S."/>
        </authorList>
    </citation>
    <scope>NUCLEOTIDE SEQUENCE</scope>
    <source>
        <tissue evidence="2">Callus</tissue>
    </source>
</reference>
<keyword evidence="1" id="KW-1133">Transmembrane helix</keyword>
<evidence type="ECO:0000313" key="3">
    <source>
        <dbReference type="EnsemblPlants" id="KRH40010"/>
    </source>
</evidence>
<dbReference type="AlphaFoldDB" id="A0A0R0ICC2"/>
<dbReference type="Proteomes" id="UP000008827">
    <property type="component" value="Chromosome 9"/>
</dbReference>
<dbReference type="Gramene" id="KRH40010">
    <property type="protein sequence ID" value="KRH40010"/>
    <property type="gene ID" value="GLYMA_09G233000"/>
</dbReference>
<protein>
    <submittedName>
        <fullName evidence="2 3">Uncharacterized protein</fullName>
    </submittedName>
</protein>
<feature type="transmembrane region" description="Helical" evidence="1">
    <location>
        <begin position="74"/>
        <end position="98"/>
    </location>
</feature>
<proteinExistence type="predicted"/>
<dbReference type="EMBL" id="CM000842">
    <property type="protein sequence ID" value="KRH40010.1"/>
    <property type="molecule type" value="Genomic_DNA"/>
</dbReference>
<organism evidence="2">
    <name type="scientific">Glycine max</name>
    <name type="common">Soybean</name>
    <name type="synonym">Glycine hispida</name>
    <dbReference type="NCBI Taxonomy" id="3847"/>
    <lineage>
        <taxon>Eukaryota</taxon>
        <taxon>Viridiplantae</taxon>
        <taxon>Streptophyta</taxon>
        <taxon>Embryophyta</taxon>
        <taxon>Tracheophyta</taxon>
        <taxon>Spermatophyta</taxon>
        <taxon>Magnoliopsida</taxon>
        <taxon>eudicotyledons</taxon>
        <taxon>Gunneridae</taxon>
        <taxon>Pentapetalae</taxon>
        <taxon>rosids</taxon>
        <taxon>fabids</taxon>
        <taxon>Fabales</taxon>
        <taxon>Fabaceae</taxon>
        <taxon>Papilionoideae</taxon>
        <taxon>50 kb inversion clade</taxon>
        <taxon>NPAAA clade</taxon>
        <taxon>indigoferoid/millettioid clade</taxon>
        <taxon>Phaseoleae</taxon>
        <taxon>Glycine</taxon>
        <taxon>Glycine subgen. Soja</taxon>
    </lineage>
</organism>
<keyword evidence="4" id="KW-1185">Reference proteome</keyword>
<gene>
    <name evidence="2" type="ORF">GLYMA_09G233000</name>
</gene>
<dbReference type="InParanoid" id="A0A0R0ICC2"/>
<evidence type="ECO:0000256" key="1">
    <source>
        <dbReference type="SAM" id="Phobius"/>
    </source>
</evidence>
<dbReference type="EnsemblPlants" id="KRH40010">
    <property type="protein sequence ID" value="KRH40010"/>
    <property type="gene ID" value="GLYMA_09G233000"/>
</dbReference>